<feature type="region of interest" description="Disordered" evidence="1">
    <location>
        <begin position="292"/>
        <end position="361"/>
    </location>
</feature>
<dbReference type="OrthoDB" id="9804395at2"/>
<evidence type="ECO:0000259" key="3">
    <source>
        <dbReference type="Pfam" id="PF13472"/>
    </source>
</evidence>
<dbReference type="Gene3D" id="3.40.50.1110">
    <property type="entry name" value="SGNH hydrolase"/>
    <property type="match status" value="1"/>
</dbReference>
<name>A0A3D9UZN5_9MICO</name>
<protein>
    <submittedName>
        <fullName evidence="4">Lysophospholipase L1-like esterase</fullName>
    </submittedName>
</protein>
<dbReference type="RefSeq" id="WP_115922295.1">
    <property type="nucleotide sequence ID" value="NZ_CBDRMH010000029.1"/>
</dbReference>
<dbReference type="InterPro" id="IPR051532">
    <property type="entry name" value="Ester_Hydrolysis_Enzymes"/>
</dbReference>
<dbReference type="PANTHER" id="PTHR30383:SF5">
    <property type="entry name" value="SGNH HYDROLASE-TYPE ESTERASE DOMAIN-CONTAINING PROTEIN"/>
    <property type="match status" value="1"/>
</dbReference>
<dbReference type="SUPFAM" id="SSF52266">
    <property type="entry name" value="SGNH hydrolase"/>
    <property type="match status" value="1"/>
</dbReference>
<evidence type="ECO:0000256" key="1">
    <source>
        <dbReference type="SAM" id="MobiDB-lite"/>
    </source>
</evidence>
<dbReference type="Pfam" id="PF13472">
    <property type="entry name" value="Lipase_GDSL_2"/>
    <property type="match status" value="1"/>
</dbReference>
<keyword evidence="2" id="KW-0812">Transmembrane</keyword>
<gene>
    <name evidence="4" type="ORF">DFJ65_1282</name>
</gene>
<dbReference type="CDD" id="cd01836">
    <property type="entry name" value="FeeA_FeeB_like"/>
    <property type="match status" value="1"/>
</dbReference>
<dbReference type="PANTHER" id="PTHR30383">
    <property type="entry name" value="THIOESTERASE 1/PROTEASE 1/LYSOPHOSPHOLIPASE L1"/>
    <property type="match status" value="1"/>
</dbReference>
<dbReference type="InterPro" id="IPR013830">
    <property type="entry name" value="SGNH_hydro"/>
</dbReference>
<keyword evidence="2" id="KW-1133">Transmembrane helix</keyword>
<feature type="transmembrane region" description="Helical" evidence="2">
    <location>
        <begin position="12"/>
        <end position="33"/>
    </location>
</feature>
<evidence type="ECO:0000256" key="2">
    <source>
        <dbReference type="SAM" id="Phobius"/>
    </source>
</evidence>
<dbReference type="InterPro" id="IPR036514">
    <property type="entry name" value="SGNH_hydro_sf"/>
</dbReference>
<sequence length="361" mass="36915">MPGARKIASTAAYAGSIGAAGLAGVGLGAYGLLRIEALIARRVVGQPFEGAPEDSGTYGHAPGRPIEMLVIGDSTAKGMGADHATQTVGAIVATAVAAIAGRPVHLTNVAAVGAISTDLGDQVERALELVDNPQVAVVMVGANDVTKSVQRATSTRHLAAAVAALRAVGCEVVVGTCPDLGVIEPVPQPLRLLTRKWSRDLAAAQTVAVVEHGGRTVSLGDLLGHEFEQTPSVMFSKDRFHPSAAGYARAASALIPSVLDALGMTSTDTGRAPDRRRGESIGPVSVAANRAVRDPGTEVSATEIGGQESGHRGRWAVLLRRHREPLPTSVEPPAARSAETAVPDGEGSTDVTPGTARNSDT</sequence>
<comment type="caution">
    <text evidence="4">The sequence shown here is derived from an EMBL/GenBank/DDBJ whole genome shotgun (WGS) entry which is preliminary data.</text>
</comment>
<dbReference type="AlphaFoldDB" id="A0A3D9UZN5"/>
<organism evidence="4 5">
    <name type="scientific">Calidifontibacter indicus</name>
    <dbReference type="NCBI Taxonomy" id="419650"/>
    <lineage>
        <taxon>Bacteria</taxon>
        <taxon>Bacillati</taxon>
        <taxon>Actinomycetota</taxon>
        <taxon>Actinomycetes</taxon>
        <taxon>Micrococcales</taxon>
        <taxon>Dermacoccaceae</taxon>
        <taxon>Calidifontibacter</taxon>
    </lineage>
</organism>
<dbReference type="EMBL" id="QTUA01000001">
    <property type="protein sequence ID" value="REF30281.1"/>
    <property type="molecule type" value="Genomic_DNA"/>
</dbReference>
<keyword evidence="2" id="KW-0472">Membrane</keyword>
<dbReference type="GO" id="GO:0004622">
    <property type="term" value="F:phosphatidylcholine lysophospholipase activity"/>
    <property type="evidence" value="ECO:0007669"/>
    <property type="project" value="TreeGrafter"/>
</dbReference>
<feature type="compositionally biased region" description="Polar residues" evidence="1">
    <location>
        <begin position="349"/>
        <end position="361"/>
    </location>
</feature>
<evidence type="ECO:0000313" key="4">
    <source>
        <dbReference type="EMBL" id="REF30281.1"/>
    </source>
</evidence>
<accession>A0A3D9UZN5</accession>
<proteinExistence type="predicted"/>
<dbReference type="Proteomes" id="UP000256253">
    <property type="component" value="Unassembled WGS sequence"/>
</dbReference>
<feature type="domain" description="SGNH hydrolase-type esterase" evidence="3">
    <location>
        <begin position="70"/>
        <end position="249"/>
    </location>
</feature>
<reference evidence="4 5" key="1">
    <citation type="submission" date="2018-08" db="EMBL/GenBank/DDBJ databases">
        <title>Sequencing the genomes of 1000 actinobacteria strains.</title>
        <authorList>
            <person name="Klenk H.-P."/>
        </authorList>
    </citation>
    <scope>NUCLEOTIDE SEQUENCE [LARGE SCALE GENOMIC DNA]</scope>
    <source>
        <strain evidence="4 5">DSM 22967</strain>
    </source>
</reference>
<evidence type="ECO:0000313" key="5">
    <source>
        <dbReference type="Proteomes" id="UP000256253"/>
    </source>
</evidence>
<keyword evidence="5" id="KW-1185">Reference proteome</keyword>